<reference evidence="4" key="1">
    <citation type="submission" date="2018-07" db="EMBL/GenBank/DDBJ databases">
        <authorList>
            <person name="Kim H."/>
        </authorList>
    </citation>
    <scope>NUCLEOTIDE SEQUENCE [LARGE SCALE GENOMIC DNA]</scope>
    <source>
        <strain evidence="4">F02</strain>
    </source>
</reference>
<dbReference type="SUPFAM" id="SSF53955">
    <property type="entry name" value="Lysozyme-like"/>
    <property type="match status" value="1"/>
</dbReference>
<evidence type="ECO:0000313" key="4">
    <source>
        <dbReference type="Proteomes" id="UP000252182"/>
    </source>
</evidence>
<keyword evidence="3" id="KW-0456">Lyase</keyword>
<dbReference type="Gene3D" id="1.10.530.10">
    <property type="match status" value="1"/>
</dbReference>
<dbReference type="GO" id="GO:0000270">
    <property type="term" value="P:peptidoglycan metabolic process"/>
    <property type="evidence" value="ECO:0007669"/>
    <property type="project" value="InterPro"/>
</dbReference>
<evidence type="ECO:0000313" key="3">
    <source>
        <dbReference type="EMBL" id="AXF85553.1"/>
    </source>
</evidence>
<feature type="domain" description="Transglycosylase SLT" evidence="2">
    <location>
        <begin position="40"/>
        <end position="134"/>
    </location>
</feature>
<comment type="similarity">
    <text evidence="1">Belongs to the transglycosylase Slt family.</text>
</comment>
<organism evidence="3 4">
    <name type="scientific">Ephemeroptericola cinctiostellae</name>
    <dbReference type="NCBI Taxonomy" id="2268024"/>
    <lineage>
        <taxon>Bacteria</taxon>
        <taxon>Pseudomonadati</taxon>
        <taxon>Pseudomonadota</taxon>
        <taxon>Betaproteobacteria</taxon>
        <taxon>Burkholderiales</taxon>
        <taxon>Burkholderiaceae</taxon>
        <taxon>Ephemeroptericola</taxon>
    </lineage>
</organism>
<dbReference type="GO" id="GO:0008933">
    <property type="term" value="F:peptidoglycan lytic transglycosylase activity"/>
    <property type="evidence" value="ECO:0007669"/>
    <property type="project" value="InterPro"/>
</dbReference>
<dbReference type="InterPro" id="IPR000189">
    <property type="entry name" value="Transglyc_AS"/>
</dbReference>
<dbReference type="GO" id="GO:0016020">
    <property type="term" value="C:membrane"/>
    <property type="evidence" value="ECO:0007669"/>
    <property type="project" value="InterPro"/>
</dbReference>
<keyword evidence="4" id="KW-1185">Reference proteome</keyword>
<dbReference type="KEGG" id="hyf:DTO96_101284"/>
<dbReference type="AlphaFoldDB" id="A0A345DB15"/>
<dbReference type="EC" id="4.2.2.-" evidence="3"/>
<dbReference type="CDD" id="cd00254">
    <property type="entry name" value="LT-like"/>
    <property type="match status" value="1"/>
</dbReference>
<dbReference type="PANTHER" id="PTHR37423">
    <property type="entry name" value="SOLUBLE LYTIC MUREIN TRANSGLYCOSYLASE-RELATED"/>
    <property type="match status" value="1"/>
</dbReference>
<protein>
    <submittedName>
        <fullName evidence="3">Soluble lytic murein transglycosylase</fullName>
        <ecNumber evidence="3">4.2.2.-</ecNumber>
    </submittedName>
</protein>
<name>A0A345DB15_9BURK</name>
<dbReference type="Proteomes" id="UP000252182">
    <property type="component" value="Chromosome"/>
</dbReference>
<dbReference type="PANTHER" id="PTHR37423:SF2">
    <property type="entry name" value="MEMBRANE-BOUND LYTIC MUREIN TRANSGLYCOSYLASE C"/>
    <property type="match status" value="1"/>
</dbReference>
<proteinExistence type="inferred from homology"/>
<sequence length="161" mass="17709">MCIVLSFGLVACGSTPKGSDARAYARVKDWRSVLDLRSLERQYDLPKGLLSAVMHQESGGKANARSHVGAGGLFQIMPATARSLNLDDAYRPEPAAKAAAVYLSQLYSHYHSDLKLTLAAYNWGIGNVDRYLASGASGFDDMPEETKVYISRVTKLRRFYD</sequence>
<evidence type="ECO:0000256" key="1">
    <source>
        <dbReference type="ARBA" id="ARBA00007734"/>
    </source>
</evidence>
<dbReference type="InterPro" id="IPR023346">
    <property type="entry name" value="Lysozyme-like_dom_sf"/>
</dbReference>
<dbReference type="PROSITE" id="PS00922">
    <property type="entry name" value="TRANSGLYCOSYLASE"/>
    <property type="match status" value="1"/>
</dbReference>
<dbReference type="Pfam" id="PF01464">
    <property type="entry name" value="SLT"/>
    <property type="match status" value="1"/>
</dbReference>
<evidence type="ECO:0000259" key="2">
    <source>
        <dbReference type="Pfam" id="PF01464"/>
    </source>
</evidence>
<gene>
    <name evidence="3" type="primary">slt_1</name>
    <name evidence="3" type="ORF">DTO96_101284</name>
</gene>
<dbReference type="RefSeq" id="WP_114562739.1">
    <property type="nucleotide sequence ID" value="NZ_CP031124.1"/>
</dbReference>
<dbReference type="EMBL" id="CP031124">
    <property type="protein sequence ID" value="AXF85553.1"/>
    <property type="molecule type" value="Genomic_DNA"/>
</dbReference>
<dbReference type="InterPro" id="IPR008258">
    <property type="entry name" value="Transglycosylase_SLT_dom_1"/>
</dbReference>
<accession>A0A345DB15</accession>